<dbReference type="KEGG" id="mmai:sS8_0230"/>
<name>A0A286P3H6_9GAMM</name>
<dbReference type="Proteomes" id="UP000266313">
    <property type="component" value="Chromosome"/>
</dbReference>
<organism evidence="1 2">
    <name type="scientific">Methylocaldum marinum</name>
    <dbReference type="NCBI Taxonomy" id="1432792"/>
    <lineage>
        <taxon>Bacteria</taxon>
        <taxon>Pseudomonadati</taxon>
        <taxon>Pseudomonadota</taxon>
        <taxon>Gammaproteobacteria</taxon>
        <taxon>Methylococcales</taxon>
        <taxon>Methylococcaceae</taxon>
        <taxon>Methylocaldum</taxon>
    </lineage>
</organism>
<evidence type="ECO:0000313" key="1">
    <source>
        <dbReference type="EMBL" id="BBA32198.1"/>
    </source>
</evidence>
<dbReference type="OrthoDB" id="6396938at2"/>
<dbReference type="EMBL" id="AP017928">
    <property type="protein sequence ID" value="BBA32198.1"/>
    <property type="molecule type" value="Genomic_DNA"/>
</dbReference>
<sequence>MNTHNWKGVYINPDSKHPLDANPEHSYSSHLAMNTCKYYQIPLEYKVQNYTITPKTHPAFQKLNKSASVSKLNTVDIASLEMVKFGFGLSKGGMHTWLFSKGKVYEVHWDKIGSELYEATAIRVFPWLSGAIVIPYDQASHLAASAKLKCGG</sequence>
<accession>A0A286P3H6</accession>
<proteinExistence type="predicted"/>
<keyword evidence="2" id="KW-1185">Reference proteome</keyword>
<gene>
    <name evidence="1" type="ORF">sS8_0230</name>
</gene>
<reference evidence="1 2" key="1">
    <citation type="submission" date="2016-12" db="EMBL/GenBank/DDBJ databases">
        <title>Genome sequencing of Methylocaldum marinum.</title>
        <authorList>
            <person name="Takeuchi M."/>
            <person name="Kamagata Y."/>
            <person name="Hiraoka S."/>
            <person name="Oshima K."/>
            <person name="Hattori M."/>
            <person name="Iwasaki W."/>
        </authorList>
    </citation>
    <scope>NUCLEOTIDE SEQUENCE [LARGE SCALE GENOMIC DNA]</scope>
    <source>
        <strain evidence="1 2">S8</strain>
    </source>
</reference>
<dbReference type="RefSeq" id="WP_145986365.1">
    <property type="nucleotide sequence ID" value="NZ_AP017928.1"/>
</dbReference>
<dbReference type="AlphaFoldDB" id="A0A286P3H6"/>
<evidence type="ECO:0000313" key="2">
    <source>
        <dbReference type="Proteomes" id="UP000266313"/>
    </source>
</evidence>
<protein>
    <submittedName>
        <fullName evidence="1">Uncharacterized protein</fullName>
    </submittedName>
</protein>